<accession>A0ABP0L8I3</accession>
<feature type="compositionally biased region" description="Polar residues" evidence="6">
    <location>
        <begin position="295"/>
        <end position="310"/>
    </location>
</feature>
<gene>
    <name evidence="8" type="ORF">CCMP2556_LOCUS19596</name>
</gene>
<comment type="caution">
    <text evidence="8">The sequence shown here is derived from an EMBL/GenBank/DDBJ whole genome shotgun (WGS) entry which is preliminary data.</text>
</comment>
<reference evidence="8 9" key="1">
    <citation type="submission" date="2024-02" db="EMBL/GenBank/DDBJ databases">
        <authorList>
            <person name="Chen Y."/>
            <person name="Shah S."/>
            <person name="Dougan E. K."/>
            <person name="Thang M."/>
            <person name="Chan C."/>
        </authorList>
    </citation>
    <scope>NUCLEOTIDE SEQUENCE [LARGE SCALE GENOMIC DNA]</scope>
</reference>
<feature type="region of interest" description="Disordered" evidence="6">
    <location>
        <begin position="90"/>
        <end position="126"/>
    </location>
</feature>
<dbReference type="Proteomes" id="UP001642484">
    <property type="component" value="Unassembled WGS sequence"/>
</dbReference>
<evidence type="ECO:0000259" key="7">
    <source>
        <dbReference type="PROSITE" id="PS50103"/>
    </source>
</evidence>
<feature type="domain" description="C3H1-type" evidence="7">
    <location>
        <begin position="21"/>
        <end position="48"/>
    </location>
</feature>
<keyword evidence="9" id="KW-1185">Reference proteome</keyword>
<keyword evidence="2" id="KW-0677">Repeat</keyword>
<feature type="compositionally biased region" description="Basic and acidic residues" evidence="6">
    <location>
        <begin position="198"/>
        <end position="222"/>
    </location>
</feature>
<evidence type="ECO:0000256" key="2">
    <source>
        <dbReference type="ARBA" id="ARBA00022737"/>
    </source>
</evidence>
<organism evidence="8 9">
    <name type="scientific">Durusdinium trenchii</name>
    <dbReference type="NCBI Taxonomy" id="1381693"/>
    <lineage>
        <taxon>Eukaryota</taxon>
        <taxon>Sar</taxon>
        <taxon>Alveolata</taxon>
        <taxon>Dinophyceae</taxon>
        <taxon>Suessiales</taxon>
        <taxon>Symbiodiniaceae</taxon>
        <taxon>Durusdinium</taxon>
    </lineage>
</organism>
<dbReference type="Pfam" id="PF00642">
    <property type="entry name" value="zf-CCCH"/>
    <property type="match status" value="2"/>
</dbReference>
<feature type="zinc finger region" description="C3H1-type" evidence="5">
    <location>
        <begin position="56"/>
        <end position="84"/>
    </location>
</feature>
<evidence type="ECO:0000313" key="9">
    <source>
        <dbReference type="Proteomes" id="UP001642484"/>
    </source>
</evidence>
<evidence type="ECO:0000256" key="5">
    <source>
        <dbReference type="PROSITE-ProRule" id="PRU00723"/>
    </source>
</evidence>
<sequence>MSAGPDQSARGEEEVARKRLFRGTRLCKFFLAGCCSRGNACNFAHSQGDLKDLPDFSKTRLCDPFMKSGVCDAGDKCKFAHSHDELRPSYISKSKSLEKRPSRELREDRAPQAHPQQDPAQGHPSTAGLLHSAAMYALILQGLNNKSSSNASVSSATKVPESPVKAGPVPPGAASVLSASPRESFSRQTTQTPADASDELRTFSRQTTEERPSRQTTEETRRPLPLSQLLSLPEPEESEDSGRPPSQGSEGEELQVRLKNTFLHWEPISTETVLMRRSRSLPGALPEEHEERSASAGSTSEGPFASMSQTDDCKTAD</sequence>
<feature type="compositionally biased region" description="Low complexity" evidence="6">
    <location>
        <begin position="112"/>
        <end position="124"/>
    </location>
</feature>
<feature type="compositionally biased region" description="Low complexity" evidence="6">
    <location>
        <begin position="147"/>
        <end position="176"/>
    </location>
</feature>
<keyword evidence="4 5" id="KW-0862">Zinc</keyword>
<keyword evidence="3 5" id="KW-0863">Zinc-finger</keyword>
<evidence type="ECO:0000313" key="8">
    <source>
        <dbReference type="EMBL" id="CAK9034670.1"/>
    </source>
</evidence>
<dbReference type="PROSITE" id="PS50103">
    <property type="entry name" value="ZF_C3H1"/>
    <property type="match status" value="2"/>
</dbReference>
<evidence type="ECO:0000256" key="1">
    <source>
        <dbReference type="ARBA" id="ARBA00022723"/>
    </source>
</evidence>
<feature type="compositionally biased region" description="Low complexity" evidence="6">
    <location>
        <begin position="223"/>
        <end position="233"/>
    </location>
</feature>
<dbReference type="PANTHER" id="PTHR12547">
    <property type="entry name" value="CCCH ZINC FINGER/TIS11-RELATED"/>
    <property type="match status" value="1"/>
</dbReference>
<dbReference type="SMART" id="SM00356">
    <property type="entry name" value="ZnF_C3H1"/>
    <property type="match status" value="2"/>
</dbReference>
<dbReference type="Gene3D" id="4.10.1000.10">
    <property type="entry name" value="Zinc finger, CCCH-type"/>
    <property type="match status" value="2"/>
</dbReference>
<dbReference type="EMBL" id="CAXAMN010011225">
    <property type="protein sequence ID" value="CAK9034670.1"/>
    <property type="molecule type" value="Genomic_DNA"/>
</dbReference>
<protein>
    <recommendedName>
        <fullName evidence="7">C3H1-type domain-containing protein</fullName>
    </recommendedName>
</protein>
<keyword evidence="1 5" id="KW-0479">Metal-binding</keyword>
<evidence type="ECO:0000256" key="4">
    <source>
        <dbReference type="ARBA" id="ARBA00022833"/>
    </source>
</evidence>
<proteinExistence type="predicted"/>
<feature type="domain" description="C3H1-type" evidence="7">
    <location>
        <begin position="56"/>
        <end position="84"/>
    </location>
</feature>
<dbReference type="SUPFAM" id="SSF90229">
    <property type="entry name" value="CCCH zinc finger"/>
    <property type="match status" value="2"/>
</dbReference>
<feature type="zinc finger region" description="C3H1-type" evidence="5">
    <location>
        <begin position="21"/>
        <end position="48"/>
    </location>
</feature>
<dbReference type="InterPro" id="IPR045877">
    <property type="entry name" value="ZFP36-like"/>
</dbReference>
<dbReference type="InterPro" id="IPR000571">
    <property type="entry name" value="Znf_CCCH"/>
</dbReference>
<dbReference type="InterPro" id="IPR036855">
    <property type="entry name" value="Znf_CCCH_sf"/>
</dbReference>
<evidence type="ECO:0000256" key="6">
    <source>
        <dbReference type="SAM" id="MobiDB-lite"/>
    </source>
</evidence>
<name>A0ABP0L8I3_9DINO</name>
<feature type="compositionally biased region" description="Polar residues" evidence="6">
    <location>
        <begin position="177"/>
        <end position="194"/>
    </location>
</feature>
<dbReference type="PANTHER" id="PTHR12547:SF18">
    <property type="entry name" value="PROTEIN TIS11"/>
    <property type="match status" value="1"/>
</dbReference>
<feature type="region of interest" description="Disordered" evidence="6">
    <location>
        <begin position="147"/>
        <end position="317"/>
    </location>
</feature>
<feature type="compositionally biased region" description="Basic and acidic residues" evidence="6">
    <location>
        <begin position="95"/>
        <end position="111"/>
    </location>
</feature>
<evidence type="ECO:0000256" key="3">
    <source>
        <dbReference type="ARBA" id="ARBA00022771"/>
    </source>
</evidence>